<comment type="caution">
    <text evidence="1">The sequence shown here is derived from an EMBL/GenBank/DDBJ whole genome shotgun (WGS) entry which is preliminary data.</text>
</comment>
<organism evidence="1">
    <name type="scientific">mine drainage metagenome</name>
    <dbReference type="NCBI Taxonomy" id="410659"/>
    <lineage>
        <taxon>unclassified sequences</taxon>
        <taxon>metagenomes</taxon>
        <taxon>ecological metagenomes</taxon>
    </lineage>
</organism>
<sequence>MAWTLFEVPQVRRTELDELLKDDTISRQSHKLRDAATLGRPSGSLLVLIEGAPEAIALAEERLRSAGTPLPKEEAERVYRALREEDDTASAGMGLFFTE</sequence>
<gene>
    <name evidence="1" type="ORF">B1A_17345</name>
</gene>
<dbReference type="EMBL" id="AUZX01012761">
    <property type="protein sequence ID" value="EQD37874.1"/>
    <property type="molecule type" value="Genomic_DNA"/>
</dbReference>
<evidence type="ECO:0000313" key="1">
    <source>
        <dbReference type="EMBL" id="EQD37874.1"/>
    </source>
</evidence>
<proteinExistence type="predicted"/>
<reference evidence="1" key="1">
    <citation type="submission" date="2013-08" db="EMBL/GenBank/DDBJ databases">
        <authorList>
            <person name="Mendez C."/>
            <person name="Richter M."/>
            <person name="Ferrer M."/>
            <person name="Sanchez J."/>
        </authorList>
    </citation>
    <scope>NUCLEOTIDE SEQUENCE</scope>
</reference>
<reference evidence="1" key="2">
    <citation type="journal article" date="2014" name="ISME J.">
        <title>Microbial stratification in low pH oxic and suboxic macroscopic growths along an acid mine drainage.</title>
        <authorList>
            <person name="Mendez-Garcia C."/>
            <person name="Mesa V."/>
            <person name="Sprenger R.R."/>
            <person name="Richter M."/>
            <person name="Diez M.S."/>
            <person name="Solano J."/>
            <person name="Bargiela R."/>
            <person name="Golyshina O.V."/>
            <person name="Manteca A."/>
            <person name="Ramos J.L."/>
            <person name="Gallego J.R."/>
            <person name="Llorente I."/>
            <person name="Martins Dos Santos V.A."/>
            <person name="Jensen O.N."/>
            <person name="Pelaez A.I."/>
            <person name="Sanchez J."/>
            <person name="Ferrer M."/>
        </authorList>
    </citation>
    <scope>NUCLEOTIDE SEQUENCE</scope>
</reference>
<protein>
    <submittedName>
        <fullName evidence="1">Uncharacterized protein</fullName>
    </submittedName>
</protein>
<accession>T1AAC3</accession>
<dbReference type="AlphaFoldDB" id="T1AAC3"/>
<name>T1AAC3_9ZZZZ</name>